<keyword evidence="3" id="KW-0336">GPI-anchor</keyword>
<feature type="chain" id="PRO_5004058328" evidence="8">
    <location>
        <begin position="18"/>
        <end position="425"/>
    </location>
</feature>
<dbReference type="SUPFAM" id="SSF58087">
    <property type="entry name" value="Variant surface glycoprotein (N-terminal domain)"/>
    <property type="match status" value="1"/>
</dbReference>
<dbReference type="AlphaFoldDB" id="M4TBF9"/>
<evidence type="ECO:0000256" key="8">
    <source>
        <dbReference type="SAM" id="SignalP"/>
    </source>
</evidence>
<dbReference type="Pfam" id="PF00913">
    <property type="entry name" value="Trypan_glycop"/>
    <property type="match status" value="1"/>
</dbReference>
<evidence type="ECO:0000256" key="1">
    <source>
        <dbReference type="ARBA" id="ARBA00004609"/>
    </source>
</evidence>
<keyword evidence="4" id="KW-0472">Membrane</keyword>
<dbReference type="VEuPathDB" id="TriTrypDB:Tb1125.Tb11.v5.0918"/>
<name>M4TBF9_9TRYP</name>
<evidence type="ECO:0000256" key="2">
    <source>
        <dbReference type="ARBA" id="ARBA00022475"/>
    </source>
</evidence>
<evidence type="ECO:0000313" key="10">
    <source>
        <dbReference type="EMBL" id="AGH60285.1"/>
    </source>
</evidence>
<protein>
    <submittedName>
        <fullName evidence="10">Variant surface glycoprotein 1353</fullName>
    </submittedName>
</protein>
<proteinExistence type="predicted"/>
<keyword evidence="5" id="KW-0325">Glycoprotein</keyword>
<dbReference type="InterPro" id="IPR001812">
    <property type="entry name" value="Trypano_VSG_A_N_dom"/>
</dbReference>
<accession>M4TBF9</accession>
<comment type="subcellular location">
    <subcellularLocation>
        <location evidence="1">Cell membrane</location>
        <topology evidence="1">Lipid-anchor</topology>
        <topology evidence="1">GPI-anchor</topology>
    </subcellularLocation>
</comment>
<keyword evidence="8" id="KW-0732">Signal</keyword>
<dbReference type="GO" id="GO:0005886">
    <property type="term" value="C:plasma membrane"/>
    <property type="evidence" value="ECO:0007669"/>
    <property type="project" value="UniProtKB-SubCell"/>
</dbReference>
<dbReference type="EMBL" id="KC612854">
    <property type="protein sequence ID" value="AGH60285.1"/>
    <property type="molecule type" value="Genomic_DNA"/>
</dbReference>
<feature type="signal peptide" evidence="8">
    <location>
        <begin position="1"/>
        <end position="17"/>
    </location>
</feature>
<evidence type="ECO:0000256" key="3">
    <source>
        <dbReference type="ARBA" id="ARBA00022622"/>
    </source>
</evidence>
<evidence type="ECO:0000256" key="5">
    <source>
        <dbReference type="ARBA" id="ARBA00023180"/>
    </source>
</evidence>
<dbReference type="GO" id="GO:0098552">
    <property type="term" value="C:side of membrane"/>
    <property type="evidence" value="ECO:0007669"/>
    <property type="project" value="UniProtKB-KW"/>
</dbReference>
<keyword evidence="6" id="KW-0449">Lipoprotein</keyword>
<dbReference type="Gene3D" id="3.90.150.10">
    <property type="entry name" value="Variant Surface Glycoprotein, subunit A domain 1"/>
    <property type="match status" value="1"/>
</dbReference>
<dbReference type="VEuPathDB" id="TriTrypDB:Tb427_000531900"/>
<evidence type="ECO:0000256" key="6">
    <source>
        <dbReference type="ARBA" id="ARBA00023288"/>
    </source>
</evidence>
<feature type="domain" description="Trypanosome variant surface glycoprotein A-type N-terminal" evidence="9">
    <location>
        <begin position="14"/>
        <end position="379"/>
    </location>
</feature>
<reference evidence="10" key="1">
    <citation type="submission" date="2013-02" db="EMBL/GenBank/DDBJ databases">
        <authorList>
            <person name="Cross G.A.M."/>
            <person name="Kim H.-S."/>
            <person name="Wickstead B."/>
        </authorList>
    </citation>
    <scope>NUCLEOTIDE SEQUENCE</scope>
    <source>
        <strain evidence="10">Lister 427</strain>
    </source>
</reference>
<feature type="region of interest" description="Disordered" evidence="7">
    <location>
        <begin position="406"/>
        <end position="425"/>
    </location>
</feature>
<organism evidence="10">
    <name type="scientific">Trypanosoma brucei</name>
    <dbReference type="NCBI Taxonomy" id="5691"/>
    <lineage>
        <taxon>Eukaryota</taxon>
        <taxon>Discoba</taxon>
        <taxon>Euglenozoa</taxon>
        <taxon>Kinetoplastea</taxon>
        <taxon>Metakinetoplastina</taxon>
        <taxon>Trypanosomatida</taxon>
        <taxon>Trypanosomatidae</taxon>
        <taxon>Trypanosoma</taxon>
    </lineage>
</organism>
<dbReference type="Gene3D" id="1.10.470.10">
    <property type="entry name" value="Variant Surface Glycoprotein, subunit A, domain 2"/>
    <property type="match status" value="1"/>
</dbReference>
<dbReference type="GO" id="GO:0042783">
    <property type="term" value="P:symbiont-mediated evasion of host immune response"/>
    <property type="evidence" value="ECO:0007669"/>
    <property type="project" value="InterPro"/>
</dbReference>
<evidence type="ECO:0000259" key="9">
    <source>
        <dbReference type="Pfam" id="PF00913"/>
    </source>
</evidence>
<keyword evidence="2" id="KW-1003">Cell membrane</keyword>
<evidence type="ECO:0000256" key="4">
    <source>
        <dbReference type="ARBA" id="ARBA00023136"/>
    </source>
</evidence>
<reference evidence="10" key="2">
    <citation type="journal article" date="2014" name="Mol. Biochem. Parasitol.">
        <title>Capturing the variant surface glycoprotein repertoire (the VSGnome) of Trypanosoma brucei Lister 427.</title>
        <authorList>
            <person name="Cross G.A."/>
            <person name="Kim H.S."/>
            <person name="Wickstead B."/>
        </authorList>
    </citation>
    <scope>NUCLEOTIDE SEQUENCE</scope>
    <source>
        <strain evidence="10">Lister 427</strain>
    </source>
</reference>
<dbReference type="VEuPathDB" id="TriTrypDB:Tb11.v5.0918"/>
<evidence type="ECO:0000256" key="7">
    <source>
        <dbReference type="SAM" id="MobiDB-lite"/>
    </source>
</evidence>
<sequence length="425" mass="45975">MFSFLGWTVIKPAAALAMHMVDGAQHLGFKNTFWQPICGLSEELATIAGANVQAANAILAHLETMRKAALRAAIFVEVNVVTEKAQKGILVQQYYTRRATKALSKYKSIGPSSHLKAASSAGYLKGRVEEYLNLLQQVSSSTNNGYLLSGSSAEQGQKLASKAIGSTPCALTPPEVTTNTRTKTKLTNAGYENMGHGAGNNTDNQHQGSKSGSFKCRLLGSGTTDSLSSAAQGIDFFAMESYIKMPAADEEVTLQPAENLKQGSGTGTQAWKSAYEDVKGALLETNTDTQNESATLDARPDLKEAVKKLLLPKGASDNSHIEDKITEIFGSKEKDKLKQVENAIDDTTIPAGVAQSENEQRLGSINIEDKLAEILSYYQLRSNKTLVDLKKKLFSTAKIKKPKLAEDKEKKCNSEGKDKQQECEN</sequence>